<evidence type="ECO:0000256" key="1">
    <source>
        <dbReference type="ARBA" id="ARBA00012417"/>
    </source>
</evidence>
<dbReference type="NCBIfam" id="TIGR00594">
    <property type="entry name" value="polc"/>
    <property type="match status" value="1"/>
</dbReference>
<proteinExistence type="predicted"/>
<dbReference type="InterPro" id="IPR011708">
    <property type="entry name" value="DNA_pol3_alpha_NTPase_dom"/>
</dbReference>
<evidence type="ECO:0000256" key="2">
    <source>
        <dbReference type="ARBA" id="ARBA00022679"/>
    </source>
</evidence>
<name>A0A1V0UZR0_9BACL</name>
<evidence type="ECO:0000259" key="7">
    <source>
        <dbReference type="SMART" id="SM00481"/>
    </source>
</evidence>
<dbReference type="Gene3D" id="3.20.20.140">
    <property type="entry name" value="Metal-dependent hydrolases"/>
    <property type="match status" value="1"/>
</dbReference>
<dbReference type="InterPro" id="IPR029460">
    <property type="entry name" value="DNAPol_HHH"/>
</dbReference>
<dbReference type="Proteomes" id="UP000192727">
    <property type="component" value="Plasmid pPLP3"/>
</dbReference>
<dbReference type="EC" id="2.7.7.7" evidence="1"/>
<evidence type="ECO:0000256" key="5">
    <source>
        <dbReference type="ARBA" id="ARBA00022932"/>
    </source>
</evidence>
<dbReference type="InterPro" id="IPR004805">
    <property type="entry name" value="DnaE2/DnaE/PolC"/>
</dbReference>
<dbReference type="Pfam" id="PF14579">
    <property type="entry name" value="HHH_6"/>
    <property type="match status" value="1"/>
</dbReference>
<evidence type="ECO:0000313" key="8">
    <source>
        <dbReference type="EMBL" id="ARF70667.1"/>
    </source>
</evidence>
<dbReference type="EMBL" id="CP020558">
    <property type="protein sequence ID" value="ARF70667.1"/>
    <property type="molecule type" value="Genomic_DNA"/>
</dbReference>
<dbReference type="InterPro" id="IPR016195">
    <property type="entry name" value="Pol/histidinol_Pase-like"/>
</dbReference>
<dbReference type="GO" id="GO:0003887">
    <property type="term" value="F:DNA-directed DNA polymerase activity"/>
    <property type="evidence" value="ECO:0007669"/>
    <property type="project" value="UniProtKB-KW"/>
</dbReference>
<keyword evidence="2" id="KW-0808">Transferase</keyword>
<keyword evidence="4" id="KW-0235">DNA replication</keyword>
<dbReference type="InterPro" id="IPR041931">
    <property type="entry name" value="DNA_pol3_alpha_thumb_dom"/>
</dbReference>
<protein>
    <recommendedName>
        <fullName evidence="1">DNA-directed DNA polymerase</fullName>
        <ecNumber evidence="1">2.7.7.7</ecNumber>
    </recommendedName>
</protein>
<dbReference type="InterPro" id="IPR040982">
    <property type="entry name" value="DNA_pol3_finger"/>
</dbReference>
<dbReference type="PANTHER" id="PTHR32294">
    <property type="entry name" value="DNA POLYMERASE III SUBUNIT ALPHA"/>
    <property type="match status" value="1"/>
</dbReference>
<evidence type="ECO:0000256" key="4">
    <source>
        <dbReference type="ARBA" id="ARBA00022705"/>
    </source>
</evidence>
<keyword evidence="8" id="KW-0614">Plasmid</keyword>
<accession>A0A1V0UZR0</accession>
<dbReference type="Gene3D" id="1.10.10.1600">
    <property type="entry name" value="Bacterial DNA polymerase III alpha subunit, thumb domain"/>
    <property type="match status" value="1"/>
</dbReference>
<dbReference type="SUPFAM" id="SSF89550">
    <property type="entry name" value="PHP domain-like"/>
    <property type="match status" value="1"/>
</dbReference>
<evidence type="ECO:0000256" key="3">
    <source>
        <dbReference type="ARBA" id="ARBA00022695"/>
    </source>
</evidence>
<sequence>MCNDVECQVSSSDGFVNLHLHTAYSLLDGMGRPEDVVSKVKSLKQRGFAVTEHGNVHSSVKLFKMAKENSLKFVYGCEFYICQNRFERDKNNKYYHLTVLAKNEKGRQNINKLVSLGYIEGFYFKPRIDFELLSQHSQGLIVMSGCMASELQQSLAGGKIGIEDINITSGNIEKAKEIARKYQKVFGSDYYLEVQAHRDPRQQQLNRVIIDIAKELSIKYVATADSHFINEEDHELHKIFIAINRKKDSYEADETYLDTQIQSEKEVWDRLISLSDEEKISAIRTTQVILDKCNSPLPLSSAIIPKVTIPKGFENQDDYLKHLCRTGWKFRNIHKKSKEKQIEYKKRLQYEYKAIKEMGFSGYYLLVEGYANSVKRRGIARGSGGGSLIAYLLNIVDIDPIEHGLYFERFIDVAQLDLLRNGKIKKEELKIPDFDLDFGTTEREQVLASIVKDHGQNKVAALCQFSYIWDKSAIKDVGRVLNIPFDITNQITKTMDDLTIQEAISKNLLNPFLKKYPKLFDYAIKLAGLPRSYGVHPCGKVISTQDIQKYTAISVKDEEYVLHIDMKDAEALGLVKVDLLGLRTISVIYDTLDMIGKDTNYIRNLNYKDENVLKVFRKGWTDGVFQFESDGMKTTMKKMQPHGLNDLSAVNALYRPGSKKYIDTYINRMHGKEKIEYLHPDLEEILGVTYGIIVFQEQLISIGRYAGLRNPDLLRQATGKKDAKKLKRVEPELRKGLKSRGWTESQIDELWQTMLDFAKYSFNKAHSQAYAMIAFICAFLKTYHPLEFICAWFNSLEAHHDKLDVAHKELKRLKIKLSKPTFRNAQPLCKVEDGAITYGISLLKHCNRQIAEELQMLAANKYEDFVNLLIDMKEKTSINSKQLDILIRLGYFSEFGNMEKLLTIYNELTNGKNRYNKQHKDKTKKKRQTVLIEFEKNLLDNFPDVNPSELAFFEKDIYGFIKTSYPNMPKSFALIMEIDLKYTPTVKCIILNSGKEKSIKIRKDKFYGREDIEAFNIGDIIEIKKTSKKNKVKFIDGEYVKQPEMQYYLEKCSIVYKNNKH</sequence>
<comment type="catalytic activity">
    <reaction evidence="6">
        <text>DNA(n) + a 2'-deoxyribonucleoside 5'-triphosphate = DNA(n+1) + diphosphate</text>
        <dbReference type="Rhea" id="RHEA:22508"/>
        <dbReference type="Rhea" id="RHEA-COMP:17339"/>
        <dbReference type="Rhea" id="RHEA-COMP:17340"/>
        <dbReference type="ChEBI" id="CHEBI:33019"/>
        <dbReference type="ChEBI" id="CHEBI:61560"/>
        <dbReference type="ChEBI" id="CHEBI:173112"/>
        <dbReference type="EC" id="2.7.7.7"/>
    </reaction>
</comment>
<geneLocation type="plasmid" evidence="9">
    <name>pplp3</name>
</geneLocation>
<dbReference type="PANTHER" id="PTHR32294:SF0">
    <property type="entry name" value="DNA POLYMERASE III SUBUNIT ALPHA"/>
    <property type="match status" value="1"/>
</dbReference>
<dbReference type="AlphaFoldDB" id="A0A1V0UZR0"/>
<dbReference type="InterPro" id="IPR004013">
    <property type="entry name" value="PHP_dom"/>
</dbReference>
<feature type="domain" description="Polymerase/histidinol phosphatase N-terminal" evidence="7">
    <location>
        <begin position="16"/>
        <end position="83"/>
    </location>
</feature>
<evidence type="ECO:0000256" key="6">
    <source>
        <dbReference type="ARBA" id="ARBA00049244"/>
    </source>
</evidence>
<keyword evidence="5" id="KW-0239">DNA-directed DNA polymerase</keyword>
<gene>
    <name evidence="8" type="ORF">B7C51_24650</name>
</gene>
<dbReference type="Pfam" id="PF07733">
    <property type="entry name" value="DNA_pol3_alpha"/>
    <property type="match status" value="1"/>
</dbReference>
<evidence type="ECO:0000313" key="9">
    <source>
        <dbReference type="Proteomes" id="UP000192727"/>
    </source>
</evidence>
<dbReference type="Pfam" id="PF17657">
    <property type="entry name" value="DNA_pol3_finger"/>
    <property type="match status" value="1"/>
</dbReference>
<dbReference type="SMART" id="SM00481">
    <property type="entry name" value="POLIIIAc"/>
    <property type="match status" value="1"/>
</dbReference>
<reference evidence="8 9" key="1">
    <citation type="submission" date="2017-03" db="EMBL/GenBank/DDBJ databases">
        <title>Paenibacillus larvae genome sequencing.</title>
        <authorList>
            <person name="Dingman D.W."/>
        </authorList>
    </citation>
    <scope>NUCLEOTIDE SEQUENCE [LARGE SCALE GENOMIC DNA]</scope>
    <source>
        <strain evidence="8 9">SAG 10367</strain>
        <plasmid evidence="9">pplp3</plasmid>
    </source>
</reference>
<organism evidence="8 9">
    <name type="scientific">Paenibacillus larvae subsp. pulvifaciens</name>
    <dbReference type="NCBI Taxonomy" id="1477"/>
    <lineage>
        <taxon>Bacteria</taxon>
        <taxon>Bacillati</taxon>
        <taxon>Bacillota</taxon>
        <taxon>Bacilli</taxon>
        <taxon>Bacillales</taxon>
        <taxon>Paenibacillaceae</taxon>
        <taxon>Paenibacillus</taxon>
    </lineage>
</organism>
<dbReference type="GO" id="GO:0008408">
    <property type="term" value="F:3'-5' exonuclease activity"/>
    <property type="evidence" value="ECO:0007669"/>
    <property type="project" value="InterPro"/>
</dbReference>
<keyword evidence="3" id="KW-0548">Nucleotidyltransferase</keyword>
<dbReference type="Pfam" id="PF02811">
    <property type="entry name" value="PHP"/>
    <property type="match status" value="1"/>
</dbReference>
<dbReference type="RefSeq" id="WP_083041649.1">
    <property type="nucleotide sequence ID" value="NZ_CP020558.1"/>
</dbReference>
<dbReference type="InterPro" id="IPR003141">
    <property type="entry name" value="Pol/His_phosphatase_N"/>
</dbReference>
<dbReference type="GO" id="GO:0006260">
    <property type="term" value="P:DNA replication"/>
    <property type="evidence" value="ECO:0007669"/>
    <property type="project" value="UniProtKB-KW"/>
</dbReference>